<evidence type="ECO:0000313" key="5">
    <source>
        <dbReference type="EMBL" id="KOO53081.1"/>
    </source>
</evidence>
<evidence type="ECO:0000259" key="4">
    <source>
        <dbReference type="PROSITE" id="PS51222"/>
    </source>
</evidence>
<evidence type="ECO:0000256" key="2">
    <source>
        <dbReference type="PROSITE-ProRule" id="PRU00708"/>
    </source>
</evidence>
<dbReference type="EMBL" id="JWZX01000391">
    <property type="protein sequence ID" value="KOO53081.1"/>
    <property type="molecule type" value="Genomic_DNA"/>
</dbReference>
<feature type="compositionally biased region" description="Basic and acidic residues" evidence="3">
    <location>
        <begin position="162"/>
        <end position="174"/>
    </location>
</feature>
<evidence type="ECO:0000313" key="6">
    <source>
        <dbReference type="Proteomes" id="UP000037460"/>
    </source>
</evidence>
<dbReference type="PANTHER" id="PTHR47936">
    <property type="entry name" value="PPR_LONG DOMAIN-CONTAINING PROTEIN"/>
    <property type="match status" value="1"/>
</dbReference>
<feature type="repeat" description="PPR" evidence="2">
    <location>
        <begin position="873"/>
        <end position="907"/>
    </location>
</feature>
<protein>
    <recommendedName>
        <fullName evidence="4">DCD domain-containing protein</fullName>
    </recommendedName>
</protein>
<dbReference type="SMART" id="SM00767">
    <property type="entry name" value="DCD"/>
    <property type="match status" value="1"/>
</dbReference>
<dbReference type="InterPro" id="IPR033443">
    <property type="entry name" value="PROP1-like_PPR_dom"/>
</dbReference>
<feature type="repeat" description="PPR" evidence="2">
    <location>
        <begin position="768"/>
        <end position="802"/>
    </location>
</feature>
<sequence length="929" mass="101546">MLIASLIRYDECMRRALFGEHGGQLPTLRRDIEPAVTPLFLLNFSRRVLYGPFYATDAPQMNLEPTAWSSATTRRSHETSGFPAQVRVCRLGTVRQWKLPDTMHLKAGKLNAVETSTFLRELGAPGGKAAPIRIAHAARVRAHGARGSALGQSGGGGGAISDRGDPDPISDRGDPISGRAQMELLSRGYNVTCLVPRIWMEGGRSNLADEIVISRRNELWKLIHEEQLAEFAPEGLNARELPPLVHCAIARRAILVTNSKFADAISCYRAPAQQEAMKGYGLELPGSAVDRYDALCHVVQRIHAVGSPASASGGLSARPPPSSVRYGAASGARAADAVRRLPYLERKLAWDIISKWIFFVVVANTDPDASAHSACPLEPVIPSRTDSLVVRWLASQLKSTYRANFPQRESNDDGFWYERDTQLDSRAASDCMLIASLIRYELAEGLSKFATKAASDLLENAQGLQEHWKKAISHRGVTLGDRQLGVFKRPHPTDPESVQEHTVEMWSSHFDDLREMYISGGHDESLMLTRLFAMAYRYDAISMDKSANQAALPRRLMATLQRCLGVDFECYASPLNRYKHFGCGMYCSAWFDSDRYFGAVGPFQSFRPRSGSFEANPPFDKASVCACFLHIAALFRQLYQSDLKLAHGSANIERLLAEHQPQNVKEFSMGISAYGRSRDWKRAIGLLDEMKSAGVDPDVFSYSAAIAACEKAGRWEEALALLDAMRAAGVPPNEVSFNSAISACAKGGAWERALRLVDEMRAAGLNANTITFNSALSALAKAGLWERAMQLLMTMPKAGVQPDVISFNSAIAACAKAAEWERAVSLLVAMRSCNIVPNVVSFNSAISACAKAQEWQRALSLLNEMRTAGVAPDVITFNSALSALAKGGESARALALLKTMKSTGIRPDVYSYNAAIAACEGSGEWQQVR</sequence>
<dbReference type="InterPro" id="IPR022035">
    <property type="entry name" value="PCIF1_WW"/>
</dbReference>
<keyword evidence="1" id="KW-0677">Repeat</keyword>
<dbReference type="AlphaFoldDB" id="A0A0M0LQ12"/>
<dbReference type="InterPro" id="IPR011990">
    <property type="entry name" value="TPR-like_helical_dom_sf"/>
</dbReference>
<dbReference type="NCBIfam" id="TIGR00756">
    <property type="entry name" value="PPR"/>
    <property type="match status" value="7"/>
</dbReference>
<evidence type="ECO:0000256" key="3">
    <source>
        <dbReference type="SAM" id="MobiDB-lite"/>
    </source>
</evidence>
<dbReference type="OrthoDB" id="185373at2759"/>
<dbReference type="PROSITE" id="PS51222">
    <property type="entry name" value="DCD"/>
    <property type="match status" value="1"/>
</dbReference>
<proteinExistence type="predicted"/>
<dbReference type="Proteomes" id="UP000037460">
    <property type="component" value="Unassembled WGS sequence"/>
</dbReference>
<name>A0A0M0LQ12_9EUKA</name>
<organism evidence="5 6">
    <name type="scientific">Chrysochromulina tobinii</name>
    <dbReference type="NCBI Taxonomy" id="1460289"/>
    <lineage>
        <taxon>Eukaryota</taxon>
        <taxon>Haptista</taxon>
        <taxon>Haptophyta</taxon>
        <taxon>Prymnesiophyceae</taxon>
        <taxon>Prymnesiales</taxon>
        <taxon>Chrysochromulinaceae</taxon>
        <taxon>Chrysochromulina</taxon>
    </lineage>
</organism>
<dbReference type="Pfam" id="PF17177">
    <property type="entry name" value="PPR_long"/>
    <property type="match status" value="1"/>
</dbReference>
<feature type="repeat" description="PPR" evidence="2">
    <location>
        <begin position="838"/>
        <end position="872"/>
    </location>
</feature>
<dbReference type="InterPro" id="IPR002885">
    <property type="entry name" value="PPR_rpt"/>
</dbReference>
<feature type="domain" description="DCD" evidence="4">
    <location>
        <begin position="1"/>
        <end position="136"/>
    </location>
</feature>
<reference evidence="6" key="1">
    <citation type="journal article" date="2015" name="PLoS Genet.">
        <title>Genome Sequence and Transcriptome Analyses of Chrysochromulina tobin: Metabolic Tools for Enhanced Algal Fitness in the Prominent Order Prymnesiales (Haptophyceae).</title>
        <authorList>
            <person name="Hovde B.T."/>
            <person name="Deodato C.R."/>
            <person name="Hunsperger H.M."/>
            <person name="Ryken S.A."/>
            <person name="Yost W."/>
            <person name="Jha R.K."/>
            <person name="Patterson J."/>
            <person name="Monnat R.J. Jr."/>
            <person name="Barlow S.B."/>
            <person name="Starkenburg S.R."/>
            <person name="Cattolico R.A."/>
        </authorList>
    </citation>
    <scope>NUCLEOTIDE SEQUENCE</scope>
    <source>
        <strain evidence="6">CCMP291</strain>
    </source>
</reference>
<feature type="region of interest" description="Disordered" evidence="3">
    <location>
        <begin position="145"/>
        <end position="176"/>
    </location>
</feature>
<dbReference type="InterPro" id="IPR013989">
    <property type="entry name" value="Dev_and_cell_death_domain"/>
</dbReference>
<accession>A0A0M0LQ12</accession>
<dbReference type="PROSITE" id="PS51375">
    <property type="entry name" value="PPR"/>
    <property type="match status" value="7"/>
</dbReference>
<keyword evidence="6" id="KW-1185">Reference proteome</keyword>
<feature type="repeat" description="PPR" evidence="2">
    <location>
        <begin position="803"/>
        <end position="837"/>
    </location>
</feature>
<evidence type="ECO:0000256" key="1">
    <source>
        <dbReference type="ARBA" id="ARBA00022737"/>
    </source>
</evidence>
<dbReference type="Pfam" id="PF10539">
    <property type="entry name" value="Dev_Cell_Death"/>
    <property type="match status" value="1"/>
</dbReference>
<dbReference type="Pfam" id="PF13041">
    <property type="entry name" value="PPR_2"/>
    <property type="match status" value="1"/>
</dbReference>
<feature type="repeat" description="PPR" evidence="2">
    <location>
        <begin position="663"/>
        <end position="697"/>
    </location>
</feature>
<feature type="repeat" description="PPR" evidence="2">
    <location>
        <begin position="698"/>
        <end position="732"/>
    </location>
</feature>
<gene>
    <name evidence="5" type="ORF">Ctob_014961</name>
</gene>
<feature type="repeat" description="PPR" evidence="2">
    <location>
        <begin position="733"/>
        <end position="767"/>
    </location>
</feature>
<dbReference type="Pfam" id="PF12237">
    <property type="entry name" value="PCIF1_WW"/>
    <property type="match status" value="1"/>
</dbReference>
<dbReference type="Gene3D" id="1.25.40.10">
    <property type="entry name" value="Tetratricopeptide repeat domain"/>
    <property type="match status" value="2"/>
</dbReference>
<comment type="caution">
    <text evidence="5">The sequence shown here is derived from an EMBL/GenBank/DDBJ whole genome shotgun (WGS) entry which is preliminary data.</text>
</comment>
<dbReference type="PANTHER" id="PTHR47936:SF1">
    <property type="entry name" value="PENTATRICOPEPTIDE REPEAT-CONTAINING PROTEIN GUN1, CHLOROPLASTIC"/>
    <property type="match status" value="1"/>
</dbReference>